<dbReference type="RefSeq" id="WP_079688349.1">
    <property type="nucleotide sequence ID" value="NZ_FUZU01000002.1"/>
</dbReference>
<accession>A0A1T5LSJ8</accession>
<evidence type="ECO:0008006" key="3">
    <source>
        <dbReference type="Google" id="ProtNLM"/>
    </source>
</evidence>
<evidence type="ECO:0000313" key="1">
    <source>
        <dbReference type="EMBL" id="SKC78956.1"/>
    </source>
</evidence>
<keyword evidence="2" id="KW-1185">Reference proteome</keyword>
<sequence>MQVYFEADFFIIKYSEANHVVVNKWTTTPTSDEFREAMEVLLRAMIDFKASKVISDTTCMGALLLEDQEWAASDWYMRAIEVGFSYNAIIISSDLFSEMSVQGTLDSVADSVTVNRYFSSMEDAMVWISKF</sequence>
<evidence type="ECO:0000313" key="2">
    <source>
        <dbReference type="Proteomes" id="UP000190961"/>
    </source>
</evidence>
<dbReference type="AlphaFoldDB" id="A0A1T5LSJ8"/>
<proteinExistence type="predicted"/>
<dbReference type="Proteomes" id="UP000190961">
    <property type="component" value="Unassembled WGS sequence"/>
</dbReference>
<gene>
    <name evidence="1" type="ORF">SAMN05660236_3843</name>
</gene>
<organism evidence="1 2">
    <name type="scientific">Ohtaekwangia koreensis</name>
    <dbReference type="NCBI Taxonomy" id="688867"/>
    <lineage>
        <taxon>Bacteria</taxon>
        <taxon>Pseudomonadati</taxon>
        <taxon>Bacteroidota</taxon>
        <taxon>Cytophagia</taxon>
        <taxon>Cytophagales</taxon>
        <taxon>Fulvivirgaceae</taxon>
        <taxon>Ohtaekwangia</taxon>
    </lineage>
</organism>
<name>A0A1T5LSJ8_9BACT</name>
<protein>
    <recommendedName>
        <fullName evidence="3">SpoIIAA-like</fullName>
    </recommendedName>
</protein>
<dbReference type="OrthoDB" id="979415at2"/>
<dbReference type="EMBL" id="FUZU01000002">
    <property type="protein sequence ID" value="SKC78956.1"/>
    <property type="molecule type" value="Genomic_DNA"/>
</dbReference>
<reference evidence="1 2" key="1">
    <citation type="submission" date="2017-02" db="EMBL/GenBank/DDBJ databases">
        <authorList>
            <person name="Peterson S.W."/>
        </authorList>
    </citation>
    <scope>NUCLEOTIDE SEQUENCE [LARGE SCALE GENOMIC DNA]</scope>
    <source>
        <strain evidence="1 2">DSM 25262</strain>
    </source>
</reference>